<organism evidence="1 2">
    <name type="scientific">Candida boidinii</name>
    <name type="common">Yeast</name>
    <dbReference type="NCBI Taxonomy" id="5477"/>
    <lineage>
        <taxon>Eukaryota</taxon>
        <taxon>Fungi</taxon>
        <taxon>Dikarya</taxon>
        <taxon>Ascomycota</taxon>
        <taxon>Saccharomycotina</taxon>
        <taxon>Pichiomycetes</taxon>
        <taxon>Pichiales</taxon>
        <taxon>Pichiaceae</taxon>
        <taxon>Ogataea</taxon>
        <taxon>Ogataea/Candida clade</taxon>
    </lineage>
</organism>
<proteinExistence type="predicted"/>
<evidence type="ECO:0000313" key="1">
    <source>
        <dbReference type="EMBL" id="GME85617.1"/>
    </source>
</evidence>
<accession>A0A9W6WLH7</accession>
<comment type="caution">
    <text evidence="1">The sequence shown here is derived from an EMBL/GenBank/DDBJ whole genome shotgun (WGS) entry which is preliminary data.</text>
</comment>
<dbReference type="EMBL" id="BSXN01007947">
    <property type="protein sequence ID" value="GME85617.1"/>
    <property type="molecule type" value="Genomic_DNA"/>
</dbReference>
<gene>
    <name evidence="1" type="ORF">Cboi02_000699100</name>
</gene>
<name>A0A9W6WLH7_CANBO</name>
<evidence type="ECO:0000313" key="2">
    <source>
        <dbReference type="Proteomes" id="UP001165120"/>
    </source>
</evidence>
<keyword evidence="2" id="KW-1185">Reference proteome</keyword>
<reference evidence="1" key="1">
    <citation type="submission" date="2023-04" db="EMBL/GenBank/DDBJ databases">
        <title>Candida boidinii NBRC 10035.</title>
        <authorList>
            <person name="Ichikawa N."/>
            <person name="Sato H."/>
            <person name="Tonouchi N."/>
        </authorList>
    </citation>
    <scope>NUCLEOTIDE SEQUENCE</scope>
    <source>
        <strain evidence="1">NBRC 10035</strain>
    </source>
</reference>
<dbReference type="Proteomes" id="UP001165120">
    <property type="component" value="Unassembled WGS sequence"/>
</dbReference>
<protein>
    <submittedName>
        <fullName evidence="1">Unnamed protein product</fullName>
    </submittedName>
</protein>
<sequence>MFHEHEYLVEFVFEKFVIDELVFLDFDEISELSDCDFKMVSMDKGFSLFDFVFVFVFVFVVDEVTFELADGKVGVDADEGNGMILFDCDDDFFCCWIYGEEDDIEDFLGFILLLSVTELFQ</sequence>
<dbReference type="AlphaFoldDB" id="A0A9W6WLH7"/>